<dbReference type="Proteomes" id="UP001600943">
    <property type="component" value="Unassembled WGS sequence"/>
</dbReference>
<reference evidence="2 3" key="1">
    <citation type="submission" date="2024-04" db="EMBL/GenBank/DDBJ databases">
        <title>Defined microbial consortia suppress multidrug-resistant proinflammatory Enterobacteriaceae via ecological control.</title>
        <authorList>
            <person name="Furuichi M."/>
            <person name="Kawaguchi T."/>
            <person name="Pust M."/>
            <person name="Yasuma K."/>
            <person name="Plichta D."/>
            <person name="Hasegawa N."/>
            <person name="Ohya T."/>
            <person name="Bhattarai S."/>
            <person name="Sasajima S."/>
            <person name="Aoto Y."/>
            <person name="Tuganbaev T."/>
            <person name="Yaginuma M."/>
            <person name="Ueda M."/>
            <person name="Okahashi N."/>
            <person name="Amafuji K."/>
            <person name="Kiridooshi Y."/>
            <person name="Sugita K."/>
            <person name="Strazar M."/>
            <person name="Skelly A."/>
            <person name="Suda W."/>
            <person name="Hattori M."/>
            <person name="Nakamoto N."/>
            <person name="Caballero S."/>
            <person name="Norman J."/>
            <person name="Olle B."/>
            <person name="Tanoue T."/>
            <person name="Arita M."/>
            <person name="Bucci V."/>
            <person name="Atarashi K."/>
            <person name="Xavier R."/>
            <person name="Honda K."/>
        </authorList>
    </citation>
    <scope>NUCLEOTIDE SEQUENCE [LARGE SCALE GENOMIC DNA]</scope>
    <source>
        <strain evidence="3">k04-0078-D8-1</strain>
    </source>
</reference>
<evidence type="ECO:0000313" key="2">
    <source>
        <dbReference type="EMBL" id="GAA6409835.1"/>
    </source>
</evidence>
<dbReference type="EMBL" id="BAABYW010000001">
    <property type="protein sequence ID" value="GAA6409835.1"/>
    <property type="molecule type" value="Genomic_DNA"/>
</dbReference>
<evidence type="ECO:0000256" key="1">
    <source>
        <dbReference type="SAM" id="Phobius"/>
    </source>
</evidence>
<keyword evidence="1" id="KW-0472">Membrane</keyword>
<keyword evidence="1" id="KW-1133">Transmembrane helix</keyword>
<name>A0ABQ0BEE3_9FIRM</name>
<evidence type="ECO:0000313" key="3">
    <source>
        <dbReference type="Proteomes" id="UP001600943"/>
    </source>
</evidence>
<dbReference type="RefSeq" id="WP_095171000.1">
    <property type="nucleotide sequence ID" value="NZ_BAABYW010000001.1"/>
</dbReference>
<feature type="transmembrane region" description="Helical" evidence="1">
    <location>
        <begin position="6"/>
        <end position="22"/>
    </location>
</feature>
<keyword evidence="1" id="KW-0812">Transmembrane</keyword>
<accession>A0ABQ0BEE3</accession>
<proteinExistence type="predicted"/>
<gene>
    <name evidence="2" type="ORF">K040078D81_39520</name>
</gene>
<organism evidence="2 3">
    <name type="scientific">Blautia hominis</name>
    <dbReference type="NCBI Taxonomy" id="2025493"/>
    <lineage>
        <taxon>Bacteria</taxon>
        <taxon>Bacillati</taxon>
        <taxon>Bacillota</taxon>
        <taxon>Clostridia</taxon>
        <taxon>Lachnospirales</taxon>
        <taxon>Lachnospiraceae</taxon>
        <taxon>Blautia</taxon>
    </lineage>
</organism>
<comment type="caution">
    <text evidence="2">The sequence shown here is derived from an EMBL/GenBank/DDBJ whole genome shotgun (WGS) entry which is preliminary data.</text>
</comment>
<keyword evidence="3" id="KW-1185">Reference proteome</keyword>
<protein>
    <submittedName>
        <fullName evidence="2">Uncharacterized protein</fullName>
    </submittedName>
</protein>
<sequence>MKIDIALLISIISVVTVLLSSLKNSKKQDFSEVEKKAVETATINVKLDAIGNDVKDIKYDITAVKREVTSLTERMIIVEQKTKSAHHRIDELVGTEERKE</sequence>